<accession>E2AC35</accession>
<sequence length="65" mass="7331">EAHIRPNAFETMNVKRAFQLFSHTFAAAIRTAGHGKLLQTNTWDATADFIEYLNKVIDACNSYSI</sequence>
<proteinExistence type="predicted"/>
<evidence type="ECO:0000259" key="1">
    <source>
        <dbReference type="Pfam" id="PF21788"/>
    </source>
</evidence>
<gene>
    <name evidence="2" type="ORF">EAG_07270</name>
</gene>
<dbReference type="Pfam" id="PF21788">
    <property type="entry name" value="TNP-like_GBD"/>
    <property type="match status" value="1"/>
</dbReference>
<evidence type="ECO:0000313" key="3">
    <source>
        <dbReference type="Proteomes" id="UP000000311"/>
    </source>
</evidence>
<name>E2AC35_CAMFO</name>
<dbReference type="Proteomes" id="UP000000311">
    <property type="component" value="Unassembled WGS sequence"/>
</dbReference>
<evidence type="ECO:0000313" key="2">
    <source>
        <dbReference type="EMBL" id="EFN69004.1"/>
    </source>
</evidence>
<protein>
    <recommendedName>
        <fullName evidence="1">Transposable element P transposase-like GTP-binding insertion domain-containing protein</fullName>
    </recommendedName>
</protein>
<feature type="non-terminal residue" evidence="2">
    <location>
        <position position="65"/>
    </location>
</feature>
<dbReference type="InParanoid" id="E2AC35"/>
<dbReference type="AlphaFoldDB" id="E2AC35"/>
<dbReference type="InterPro" id="IPR048366">
    <property type="entry name" value="TNP-like_GBD"/>
</dbReference>
<dbReference type="EMBL" id="GL438394">
    <property type="protein sequence ID" value="EFN69004.1"/>
    <property type="molecule type" value="Genomic_DNA"/>
</dbReference>
<feature type="non-terminal residue" evidence="2">
    <location>
        <position position="1"/>
    </location>
</feature>
<reference evidence="2 3" key="1">
    <citation type="journal article" date="2010" name="Science">
        <title>Genomic comparison of the ants Camponotus floridanus and Harpegnathos saltator.</title>
        <authorList>
            <person name="Bonasio R."/>
            <person name="Zhang G."/>
            <person name="Ye C."/>
            <person name="Mutti N.S."/>
            <person name="Fang X."/>
            <person name="Qin N."/>
            <person name="Donahue G."/>
            <person name="Yang P."/>
            <person name="Li Q."/>
            <person name="Li C."/>
            <person name="Zhang P."/>
            <person name="Huang Z."/>
            <person name="Berger S.L."/>
            <person name="Reinberg D."/>
            <person name="Wang J."/>
            <person name="Liebig J."/>
        </authorList>
    </citation>
    <scope>NUCLEOTIDE SEQUENCE [LARGE SCALE GENOMIC DNA]</scope>
    <source>
        <strain evidence="3">C129</strain>
    </source>
</reference>
<organism evidence="3">
    <name type="scientific">Camponotus floridanus</name>
    <name type="common">Florida carpenter ant</name>
    <dbReference type="NCBI Taxonomy" id="104421"/>
    <lineage>
        <taxon>Eukaryota</taxon>
        <taxon>Metazoa</taxon>
        <taxon>Ecdysozoa</taxon>
        <taxon>Arthropoda</taxon>
        <taxon>Hexapoda</taxon>
        <taxon>Insecta</taxon>
        <taxon>Pterygota</taxon>
        <taxon>Neoptera</taxon>
        <taxon>Endopterygota</taxon>
        <taxon>Hymenoptera</taxon>
        <taxon>Apocrita</taxon>
        <taxon>Aculeata</taxon>
        <taxon>Formicoidea</taxon>
        <taxon>Formicidae</taxon>
        <taxon>Formicinae</taxon>
        <taxon>Camponotus</taxon>
    </lineage>
</organism>
<keyword evidence="3" id="KW-1185">Reference proteome</keyword>
<feature type="domain" description="Transposable element P transposase-like GTP-binding insertion" evidence="1">
    <location>
        <begin position="10"/>
        <end position="64"/>
    </location>
</feature>